<evidence type="ECO:0000256" key="4">
    <source>
        <dbReference type="ARBA" id="ARBA00022730"/>
    </source>
</evidence>
<dbReference type="InterPro" id="IPR041988">
    <property type="entry name" value="Ribosomal_uL24_KOW"/>
</dbReference>
<dbReference type="GO" id="GO:0003735">
    <property type="term" value="F:structural constituent of ribosome"/>
    <property type="evidence" value="ECO:0007669"/>
    <property type="project" value="InterPro"/>
</dbReference>
<dbReference type="NCBIfam" id="TIGR01079">
    <property type="entry name" value="rplX_bact"/>
    <property type="match status" value="1"/>
</dbReference>
<dbReference type="STRING" id="393762.SAMN05660472_02745"/>
<keyword evidence="6 10" id="KW-0689">Ribosomal protein</keyword>
<evidence type="ECO:0000256" key="10">
    <source>
        <dbReference type="HAMAP-Rule" id="MF_01326"/>
    </source>
</evidence>
<evidence type="ECO:0000256" key="9">
    <source>
        <dbReference type="ARBA" id="ARBA00058688"/>
    </source>
</evidence>
<evidence type="ECO:0000256" key="5">
    <source>
        <dbReference type="ARBA" id="ARBA00022884"/>
    </source>
</evidence>
<dbReference type="PANTHER" id="PTHR12903">
    <property type="entry name" value="MITOCHONDRIAL RIBOSOMAL PROTEIN L24"/>
    <property type="match status" value="1"/>
</dbReference>
<dbReference type="Pfam" id="PF00467">
    <property type="entry name" value="KOW"/>
    <property type="match status" value="1"/>
</dbReference>
<dbReference type="InterPro" id="IPR003256">
    <property type="entry name" value="Ribosomal_uL24"/>
</dbReference>
<evidence type="ECO:0000256" key="3">
    <source>
        <dbReference type="ARBA" id="ARBA00011838"/>
    </source>
</evidence>
<evidence type="ECO:0000259" key="11">
    <source>
        <dbReference type="SMART" id="SM00739"/>
    </source>
</evidence>
<reference evidence="12 13" key="1">
    <citation type="submission" date="2016-10" db="EMBL/GenBank/DDBJ databases">
        <authorList>
            <person name="de Groot N.N."/>
        </authorList>
    </citation>
    <scope>NUCLEOTIDE SEQUENCE [LARGE SCALE GENOMIC DNA]</scope>
    <source>
        <strain evidence="12 13">DSM 18346</strain>
    </source>
</reference>
<evidence type="ECO:0000256" key="6">
    <source>
        <dbReference type="ARBA" id="ARBA00022980"/>
    </source>
</evidence>
<dbReference type="HAMAP" id="MF_01326_B">
    <property type="entry name" value="Ribosomal_uL24_B"/>
    <property type="match status" value="1"/>
</dbReference>
<feature type="domain" description="KOW" evidence="11">
    <location>
        <begin position="3"/>
        <end position="30"/>
    </location>
</feature>
<name>A0A1G9HYT1_9FIRM</name>
<keyword evidence="4 10" id="KW-0699">rRNA-binding</keyword>
<dbReference type="OrthoDB" id="9807419at2"/>
<dbReference type="InterPro" id="IPR005824">
    <property type="entry name" value="KOW"/>
</dbReference>
<dbReference type="Proteomes" id="UP000198718">
    <property type="component" value="Unassembled WGS sequence"/>
</dbReference>
<keyword evidence="5 10" id="KW-0694">RNA-binding</keyword>
<comment type="subunit">
    <text evidence="3 10">Part of the 50S ribosomal subunit.</text>
</comment>
<dbReference type="InterPro" id="IPR057264">
    <property type="entry name" value="Ribosomal_uL24_C"/>
</dbReference>
<evidence type="ECO:0000256" key="8">
    <source>
        <dbReference type="ARBA" id="ARBA00035206"/>
    </source>
</evidence>
<dbReference type="CDD" id="cd06089">
    <property type="entry name" value="KOW_RPL26"/>
    <property type="match status" value="1"/>
</dbReference>
<dbReference type="GO" id="GO:1990904">
    <property type="term" value="C:ribonucleoprotein complex"/>
    <property type="evidence" value="ECO:0007669"/>
    <property type="project" value="UniProtKB-KW"/>
</dbReference>
<dbReference type="InterPro" id="IPR014722">
    <property type="entry name" value="Rib_uL2_dom2"/>
</dbReference>
<dbReference type="FunFam" id="2.30.30.30:FF:000004">
    <property type="entry name" value="50S ribosomal protein L24"/>
    <property type="match status" value="1"/>
</dbReference>
<keyword evidence="13" id="KW-1185">Reference proteome</keyword>
<accession>A0A1G9HYT1</accession>
<dbReference type="EMBL" id="FNFP01000010">
    <property type="protein sequence ID" value="SDL18157.1"/>
    <property type="molecule type" value="Genomic_DNA"/>
</dbReference>
<evidence type="ECO:0000313" key="13">
    <source>
        <dbReference type="Proteomes" id="UP000198718"/>
    </source>
</evidence>
<gene>
    <name evidence="10" type="primary">rplX</name>
    <name evidence="12" type="ORF">SAMN05660472_02745</name>
</gene>
<dbReference type="GO" id="GO:0019843">
    <property type="term" value="F:rRNA binding"/>
    <property type="evidence" value="ECO:0007669"/>
    <property type="project" value="UniProtKB-UniRule"/>
</dbReference>
<dbReference type="Pfam" id="PF17136">
    <property type="entry name" value="ribosomal_L24"/>
    <property type="match status" value="1"/>
</dbReference>
<evidence type="ECO:0000256" key="7">
    <source>
        <dbReference type="ARBA" id="ARBA00023274"/>
    </source>
</evidence>
<protein>
    <recommendedName>
        <fullName evidence="8 10">Large ribosomal subunit protein uL24</fullName>
    </recommendedName>
</protein>
<evidence type="ECO:0000313" key="12">
    <source>
        <dbReference type="EMBL" id="SDL18157.1"/>
    </source>
</evidence>
<dbReference type="AlphaFoldDB" id="A0A1G9HYT1"/>
<evidence type="ECO:0000256" key="1">
    <source>
        <dbReference type="ARBA" id="ARBA00004072"/>
    </source>
</evidence>
<comment type="similarity">
    <text evidence="2 10">Belongs to the universal ribosomal protein uL24 family.</text>
</comment>
<dbReference type="RefSeq" id="WP_090554633.1">
    <property type="nucleotide sequence ID" value="NZ_FNFP01000010.1"/>
</dbReference>
<dbReference type="GO" id="GO:0006412">
    <property type="term" value="P:translation"/>
    <property type="evidence" value="ECO:0007669"/>
    <property type="project" value="UniProtKB-UniRule"/>
</dbReference>
<sequence length="104" mass="11442">MARIKKGDTVVVISGKDKTKVGKVLQVLPKEERVIVEGVNMVTKHQKPNPKTQQGGIIQQEAPVHVSNVMIFDKKANQGVRVGYKVLNNGEKVRVSKKTGEVLD</sequence>
<evidence type="ECO:0000256" key="2">
    <source>
        <dbReference type="ARBA" id="ARBA00010618"/>
    </source>
</evidence>
<proteinExistence type="inferred from homology"/>
<comment type="function">
    <text evidence="1 10">One of two assembly initiator proteins, it binds directly to the 5'-end of the 23S rRNA, where it nucleates assembly of the 50S subunit.</text>
</comment>
<dbReference type="Gene3D" id="2.30.30.30">
    <property type="match status" value="1"/>
</dbReference>
<dbReference type="InterPro" id="IPR008991">
    <property type="entry name" value="Translation_prot_SH3-like_sf"/>
</dbReference>
<organism evidence="12 13">
    <name type="scientific">Natronincola ferrireducens</name>
    <dbReference type="NCBI Taxonomy" id="393762"/>
    <lineage>
        <taxon>Bacteria</taxon>
        <taxon>Bacillati</taxon>
        <taxon>Bacillota</taxon>
        <taxon>Clostridia</taxon>
        <taxon>Peptostreptococcales</taxon>
        <taxon>Natronincolaceae</taxon>
        <taxon>Natronincola</taxon>
    </lineage>
</organism>
<keyword evidence="7 10" id="KW-0687">Ribonucleoprotein</keyword>
<dbReference type="GO" id="GO:0005840">
    <property type="term" value="C:ribosome"/>
    <property type="evidence" value="ECO:0007669"/>
    <property type="project" value="UniProtKB-KW"/>
</dbReference>
<dbReference type="SUPFAM" id="SSF50104">
    <property type="entry name" value="Translation proteins SH3-like domain"/>
    <property type="match status" value="1"/>
</dbReference>
<comment type="function">
    <text evidence="9 10">One of the proteins that surrounds the polypeptide exit tunnel on the outside of the subunit.</text>
</comment>
<dbReference type="SMART" id="SM00739">
    <property type="entry name" value="KOW"/>
    <property type="match status" value="1"/>
</dbReference>